<protein>
    <recommendedName>
        <fullName evidence="10">GlsB/YeaQ/YmgE family stress response membrane protein</fullName>
    </recommendedName>
</protein>
<comment type="similarity">
    <text evidence="2">Belongs to the UPF0410 family.</text>
</comment>
<evidence type="ECO:0000256" key="3">
    <source>
        <dbReference type="ARBA" id="ARBA00022475"/>
    </source>
</evidence>
<proteinExistence type="inferred from homology"/>
<sequence length="84" mass="8878">MSILLYLIIGGVIGWFASLIIGKSVPGGIVGNIITGIIGAWIGGSLFGSWGPRLGEFYVVPSIVGALIFVIVVSYIMKAARKRR</sequence>
<evidence type="ECO:0008006" key="10">
    <source>
        <dbReference type="Google" id="ProtNLM"/>
    </source>
</evidence>
<feature type="transmembrane region" description="Helical" evidence="7">
    <location>
        <begin position="57"/>
        <end position="77"/>
    </location>
</feature>
<evidence type="ECO:0000256" key="7">
    <source>
        <dbReference type="SAM" id="Phobius"/>
    </source>
</evidence>
<dbReference type="PANTHER" id="PTHR33884:SF3">
    <property type="entry name" value="UPF0410 PROTEIN YMGE"/>
    <property type="match status" value="1"/>
</dbReference>
<evidence type="ECO:0000256" key="5">
    <source>
        <dbReference type="ARBA" id="ARBA00022989"/>
    </source>
</evidence>
<keyword evidence="3" id="KW-1003">Cell membrane</keyword>
<dbReference type="RefSeq" id="WP_029053583.1">
    <property type="nucleotide sequence ID" value="NZ_CP015108.1"/>
</dbReference>
<evidence type="ECO:0000256" key="6">
    <source>
        <dbReference type="ARBA" id="ARBA00023136"/>
    </source>
</evidence>
<keyword evidence="6 7" id="KW-0472">Membrane</keyword>
<feature type="transmembrane region" description="Helical" evidence="7">
    <location>
        <begin position="6"/>
        <end position="22"/>
    </location>
</feature>
<evidence type="ECO:0000313" key="8">
    <source>
        <dbReference type="EMBL" id="ARF14721.1"/>
    </source>
</evidence>
<keyword evidence="4 7" id="KW-0812">Transmembrane</keyword>
<dbReference type="PANTHER" id="PTHR33884">
    <property type="entry name" value="UPF0410 PROTEIN YMGE"/>
    <property type="match status" value="1"/>
</dbReference>
<organism evidence="8 9">
    <name type="scientific">Sporosarcina ureae</name>
    <dbReference type="NCBI Taxonomy" id="1571"/>
    <lineage>
        <taxon>Bacteria</taxon>
        <taxon>Bacillati</taxon>
        <taxon>Bacillota</taxon>
        <taxon>Bacilli</taxon>
        <taxon>Bacillales</taxon>
        <taxon>Caryophanaceae</taxon>
        <taxon>Sporosarcina</taxon>
    </lineage>
</organism>
<dbReference type="Pfam" id="PF04226">
    <property type="entry name" value="Transgly_assoc"/>
    <property type="match status" value="1"/>
</dbReference>
<name>A0ABM6JWQ0_SPOUR</name>
<evidence type="ECO:0000256" key="4">
    <source>
        <dbReference type="ARBA" id="ARBA00022692"/>
    </source>
</evidence>
<evidence type="ECO:0000256" key="2">
    <source>
        <dbReference type="ARBA" id="ARBA00011006"/>
    </source>
</evidence>
<dbReference type="EMBL" id="CP015108">
    <property type="protein sequence ID" value="ARF14721.1"/>
    <property type="molecule type" value="Genomic_DNA"/>
</dbReference>
<evidence type="ECO:0000256" key="1">
    <source>
        <dbReference type="ARBA" id="ARBA00004651"/>
    </source>
</evidence>
<dbReference type="Proteomes" id="UP000192486">
    <property type="component" value="Chromosome"/>
</dbReference>
<evidence type="ECO:0000313" key="9">
    <source>
        <dbReference type="Proteomes" id="UP000192486"/>
    </source>
</evidence>
<dbReference type="InterPro" id="IPR007341">
    <property type="entry name" value="Transgly_assoc"/>
</dbReference>
<comment type="subcellular location">
    <subcellularLocation>
        <location evidence="1">Cell membrane</location>
        <topology evidence="1">Multi-pass membrane protein</topology>
    </subcellularLocation>
</comment>
<reference evidence="8 9" key="1">
    <citation type="submission" date="2016-04" db="EMBL/GenBank/DDBJ databases">
        <title>Comparative Genomics and Epigenetics of Sporosarcina ureae.</title>
        <authorList>
            <person name="Oliver A.S."/>
            <person name="Cooper K.K."/>
        </authorList>
    </citation>
    <scope>NUCLEOTIDE SEQUENCE [LARGE SCALE GENOMIC DNA]</scope>
    <source>
        <strain evidence="8 9">S204</strain>
    </source>
</reference>
<keyword evidence="9" id="KW-1185">Reference proteome</keyword>
<keyword evidence="5 7" id="KW-1133">Transmembrane helix</keyword>
<accession>A0ABM6JWQ0</accession>
<feature type="transmembrane region" description="Helical" evidence="7">
    <location>
        <begin position="29"/>
        <end position="51"/>
    </location>
</feature>
<gene>
    <name evidence="8" type="ORF">SporoS204_11530</name>
</gene>